<dbReference type="EMBL" id="VSRR010008079">
    <property type="protein sequence ID" value="MPC48056.1"/>
    <property type="molecule type" value="Genomic_DNA"/>
</dbReference>
<evidence type="ECO:0000313" key="2">
    <source>
        <dbReference type="EMBL" id="MPC48056.1"/>
    </source>
</evidence>
<dbReference type="Proteomes" id="UP000324222">
    <property type="component" value="Unassembled WGS sequence"/>
</dbReference>
<organism evidence="2 3">
    <name type="scientific">Portunus trituberculatus</name>
    <name type="common">Swimming crab</name>
    <name type="synonym">Neptunus trituberculatus</name>
    <dbReference type="NCBI Taxonomy" id="210409"/>
    <lineage>
        <taxon>Eukaryota</taxon>
        <taxon>Metazoa</taxon>
        <taxon>Ecdysozoa</taxon>
        <taxon>Arthropoda</taxon>
        <taxon>Crustacea</taxon>
        <taxon>Multicrustacea</taxon>
        <taxon>Malacostraca</taxon>
        <taxon>Eumalacostraca</taxon>
        <taxon>Eucarida</taxon>
        <taxon>Decapoda</taxon>
        <taxon>Pleocyemata</taxon>
        <taxon>Brachyura</taxon>
        <taxon>Eubrachyura</taxon>
        <taxon>Portunoidea</taxon>
        <taxon>Portunidae</taxon>
        <taxon>Portuninae</taxon>
        <taxon>Portunus</taxon>
    </lineage>
</organism>
<sequence length="109" mass="10877">MSRSAPLPGTARSAACGVTSHTRRGPAAGDGRCAGPQKTRAPAAPATAGPTGQSPPQSTSERPPPTLGAGATIAIQQDSLSRLPTDIKCNNPSMLQSLPSFHACTTSSA</sequence>
<comment type="caution">
    <text evidence="2">The sequence shown here is derived from an EMBL/GenBank/DDBJ whole genome shotgun (WGS) entry which is preliminary data.</text>
</comment>
<keyword evidence="3" id="KW-1185">Reference proteome</keyword>
<reference evidence="2 3" key="1">
    <citation type="submission" date="2019-05" db="EMBL/GenBank/DDBJ databases">
        <title>Another draft genome of Portunus trituberculatus and its Hox gene families provides insights of decapod evolution.</title>
        <authorList>
            <person name="Jeong J.-H."/>
            <person name="Song I."/>
            <person name="Kim S."/>
            <person name="Choi T."/>
            <person name="Kim D."/>
            <person name="Ryu S."/>
            <person name="Kim W."/>
        </authorList>
    </citation>
    <scope>NUCLEOTIDE SEQUENCE [LARGE SCALE GENOMIC DNA]</scope>
    <source>
        <tissue evidence="2">Muscle</tissue>
    </source>
</reference>
<proteinExistence type="predicted"/>
<protein>
    <submittedName>
        <fullName evidence="2">Uncharacterized protein</fullName>
    </submittedName>
</protein>
<evidence type="ECO:0000313" key="3">
    <source>
        <dbReference type="Proteomes" id="UP000324222"/>
    </source>
</evidence>
<dbReference type="AlphaFoldDB" id="A0A5B7FRE2"/>
<feature type="region of interest" description="Disordered" evidence="1">
    <location>
        <begin position="1"/>
        <end position="70"/>
    </location>
</feature>
<gene>
    <name evidence="2" type="ORF">E2C01_041821</name>
</gene>
<feature type="compositionally biased region" description="Low complexity" evidence="1">
    <location>
        <begin position="41"/>
        <end position="56"/>
    </location>
</feature>
<evidence type="ECO:0000256" key="1">
    <source>
        <dbReference type="SAM" id="MobiDB-lite"/>
    </source>
</evidence>
<accession>A0A5B7FRE2</accession>
<name>A0A5B7FRE2_PORTR</name>